<reference evidence="2" key="1">
    <citation type="submission" date="2022-03" db="EMBL/GenBank/DDBJ databases">
        <title>Genomic Encyclopedia of Type Strains, Phase III (KMG-III): the genomes of soil and plant-associated and newly described type strains.</title>
        <authorList>
            <person name="Whitman W."/>
        </authorList>
    </citation>
    <scope>NUCLEOTIDE SEQUENCE</scope>
    <source>
        <strain evidence="2">ANL 6-2</strain>
    </source>
</reference>
<feature type="chain" id="PRO_5042123554" description="Serine hydrolase" evidence="1">
    <location>
        <begin position="29"/>
        <end position="339"/>
    </location>
</feature>
<keyword evidence="3" id="KW-1185">Reference proteome</keyword>
<dbReference type="RefSeq" id="WP_253476200.1">
    <property type="nucleotide sequence ID" value="NZ_JALJXV010000003.1"/>
</dbReference>
<accession>A0AAE3G213</accession>
<evidence type="ECO:0000256" key="1">
    <source>
        <dbReference type="SAM" id="SignalP"/>
    </source>
</evidence>
<dbReference type="AlphaFoldDB" id="A0AAE3G213"/>
<evidence type="ECO:0008006" key="4">
    <source>
        <dbReference type="Google" id="ProtNLM"/>
    </source>
</evidence>
<proteinExistence type="predicted"/>
<evidence type="ECO:0000313" key="2">
    <source>
        <dbReference type="EMBL" id="MCP1674296.1"/>
    </source>
</evidence>
<dbReference type="Proteomes" id="UP001205843">
    <property type="component" value="Unassembled WGS sequence"/>
</dbReference>
<dbReference type="EMBL" id="JALJXV010000003">
    <property type="protein sequence ID" value="MCP1674296.1"/>
    <property type="molecule type" value="Genomic_DNA"/>
</dbReference>
<feature type="signal peptide" evidence="1">
    <location>
        <begin position="1"/>
        <end position="28"/>
    </location>
</feature>
<organism evidence="2 3">
    <name type="scientific">Natronocella acetinitrilica</name>
    <dbReference type="NCBI Taxonomy" id="414046"/>
    <lineage>
        <taxon>Bacteria</taxon>
        <taxon>Pseudomonadati</taxon>
        <taxon>Pseudomonadota</taxon>
        <taxon>Gammaproteobacteria</taxon>
        <taxon>Chromatiales</taxon>
        <taxon>Ectothiorhodospiraceae</taxon>
        <taxon>Natronocella</taxon>
    </lineage>
</organism>
<sequence>MMGQRIRLLALTLAAASVLLVATLTASADERAEREALETLLWVASVDGGLDQEIHAYFWSQLRKVVGGDPDSLDALARYLGEGQEANVAFQRAVWESVQRSNEAGAVVRTPGLERATEALIAQFGEAVVGDALASTESLLRGAAFGEVVRGGSGSVGYIDTDSIARVVSGLDATGDRLAKLLDRDWDGALSEQIILPGLVRVLTPTRFVVERMEDTPGHERTEGFTADRRGWGVEEGFSIIRYEAGVAFDGRAGMREGCRGMFSMVGAGCETIPMPMRGHEGVRASTSFSEAGQSFGIAFQAIWLVESRAVVMAFVIDEGGVADAQAKLTALLTRTRFD</sequence>
<evidence type="ECO:0000313" key="3">
    <source>
        <dbReference type="Proteomes" id="UP001205843"/>
    </source>
</evidence>
<name>A0AAE3G213_9GAMM</name>
<comment type="caution">
    <text evidence="2">The sequence shown here is derived from an EMBL/GenBank/DDBJ whole genome shotgun (WGS) entry which is preliminary data.</text>
</comment>
<keyword evidence="1" id="KW-0732">Signal</keyword>
<gene>
    <name evidence="2" type="ORF">J2T57_001398</name>
</gene>
<protein>
    <recommendedName>
        <fullName evidence="4">Serine hydrolase</fullName>
    </recommendedName>
</protein>